<dbReference type="Pfam" id="PF00096">
    <property type="entry name" value="zf-C2H2"/>
    <property type="match status" value="3"/>
</dbReference>
<feature type="region of interest" description="Disordered" evidence="8">
    <location>
        <begin position="33"/>
        <end position="59"/>
    </location>
</feature>
<dbReference type="Gene3D" id="3.30.160.60">
    <property type="entry name" value="Classic Zinc Finger"/>
    <property type="match status" value="2"/>
</dbReference>
<dbReference type="EnsemblMetazoa" id="AALFPA23_023774.R35430">
    <property type="protein sequence ID" value="AALFPA23_023774.P35430"/>
    <property type="gene ID" value="AALFPA23_023774"/>
</dbReference>
<dbReference type="SMART" id="SM00355">
    <property type="entry name" value="ZnF_C2H2"/>
    <property type="match status" value="5"/>
</dbReference>
<name>A0ABM2A2B1_AEDAL</name>
<protein>
    <recommendedName>
        <fullName evidence="9">C2H2-type domain-containing protein</fullName>
    </recommendedName>
</protein>
<evidence type="ECO:0000256" key="7">
    <source>
        <dbReference type="PROSITE-ProRule" id="PRU00042"/>
    </source>
</evidence>
<evidence type="ECO:0000313" key="10">
    <source>
        <dbReference type="EnsemblMetazoa" id="AALFPA23_023774.P35430"/>
    </source>
</evidence>
<feature type="domain" description="C2H2-type" evidence="9">
    <location>
        <begin position="359"/>
        <end position="386"/>
    </location>
</feature>
<sequence>MSDDYGMDSSGGEFTLDALKNLEPMVNPVRQYRNRKQHQQQQKQCGGENWRNEKEQEDHNKMTSVAGAGAGGDTKLADVLSKITSVSKTADKVDRTKLIRTYNVKLRLKKPCLYKCFDCDVCFTNADFLELHEKTHGGGGGGSGDTSGGGGGSSARNEIDLQQEQSFDESEMIVKQNAWFVGDWEESGEDQNGDEDDGDVMIQLDCTVEEREDNFDITFDRTKCEKTYTVVKYKVKKDPVGKCELCERLFYTAETLQLHRMEHERFLDFDAAEPQINIDSPSIEESTLVLDESFYQAETEDSDILETSDSALVDAGRLDAVVRQGGLRNGEWKPVPRRGSPPYRIPPREEVVTLQEGRFQCEQCARRFRFRPAYNVHLRTHSNSRPFQCGECHRRFISRAKLFLHSYGHGRGRRRDALRCDSCGVSFDRPRQLLEHLRRGHGEAAGEPPSGSG</sequence>
<dbReference type="PANTHER" id="PTHR24406">
    <property type="entry name" value="TRANSCRIPTIONAL REPRESSOR CTCFL-RELATED"/>
    <property type="match status" value="1"/>
</dbReference>
<dbReference type="RefSeq" id="XP_019561489.3">
    <property type="nucleotide sequence ID" value="XM_019705944.3"/>
</dbReference>
<dbReference type="GeneID" id="109429948"/>
<dbReference type="PROSITE" id="PS00028">
    <property type="entry name" value="ZINC_FINGER_C2H2_1"/>
    <property type="match status" value="5"/>
</dbReference>
<keyword evidence="5" id="KW-0862">Zinc</keyword>
<evidence type="ECO:0000256" key="5">
    <source>
        <dbReference type="ARBA" id="ARBA00022833"/>
    </source>
</evidence>
<evidence type="ECO:0000256" key="6">
    <source>
        <dbReference type="ARBA" id="ARBA00023242"/>
    </source>
</evidence>
<dbReference type="InterPro" id="IPR036236">
    <property type="entry name" value="Znf_C2H2_sf"/>
</dbReference>
<keyword evidence="2" id="KW-0479">Metal-binding</keyword>
<evidence type="ECO:0000313" key="11">
    <source>
        <dbReference type="Proteomes" id="UP000069940"/>
    </source>
</evidence>
<evidence type="ECO:0000259" key="9">
    <source>
        <dbReference type="PROSITE" id="PS50157"/>
    </source>
</evidence>
<feature type="domain" description="C2H2-type" evidence="9">
    <location>
        <begin position="387"/>
        <end position="414"/>
    </location>
</feature>
<evidence type="ECO:0000256" key="2">
    <source>
        <dbReference type="ARBA" id="ARBA00022723"/>
    </source>
</evidence>
<reference evidence="11" key="1">
    <citation type="journal article" date="2015" name="Proc. Natl. Acad. Sci. U.S.A.">
        <title>Genome sequence of the Asian Tiger mosquito, Aedes albopictus, reveals insights into its biology, genetics, and evolution.</title>
        <authorList>
            <person name="Chen X.G."/>
            <person name="Jiang X."/>
            <person name="Gu J."/>
            <person name="Xu M."/>
            <person name="Wu Y."/>
            <person name="Deng Y."/>
            <person name="Zhang C."/>
            <person name="Bonizzoni M."/>
            <person name="Dermauw W."/>
            <person name="Vontas J."/>
            <person name="Armbruster P."/>
            <person name="Huang X."/>
            <person name="Yang Y."/>
            <person name="Zhang H."/>
            <person name="He W."/>
            <person name="Peng H."/>
            <person name="Liu Y."/>
            <person name="Wu K."/>
            <person name="Chen J."/>
            <person name="Lirakis M."/>
            <person name="Topalis P."/>
            <person name="Van Leeuwen T."/>
            <person name="Hall A.B."/>
            <person name="Jiang X."/>
            <person name="Thorpe C."/>
            <person name="Mueller R.L."/>
            <person name="Sun C."/>
            <person name="Waterhouse R.M."/>
            <person name="Yan G."/>
            <person name="Tu Z.J."/>
            <person name="Fang X."/>
            <person name="James A.A."/>
        </authorList>
    </citation>
    <scope>NUCLEOTIDE SEQUENCE [LARGE SCALE GENOMIC DNA]</scope>
    <source>
        <strain evidence="11">Foshan</strain>
    </source>
</reference>
<dbReference type="Proteomes" id="UP000069940">
    <property type="component" value="Unassembled WGS sequence"/>
</dbReference>
<evidence type="ECO:0000256" key="1">
    <source>
        <dbReference type="ARBA" id="ARBA00004123"/>
    </source>
</evidence>
<evidence type="ECO:0000256" key="4">
    <source>
        <dbReference type="ARBA" id="ARBA00022771"/>
    </source>
</evidence>
<feature type="compositionally biased region" description="Basic and acidic residues" evidence="8">
    <location>
        <begin position="50"/>
        <end position="59"/>
    </location>
</feature>
<feature type="domain" description="C2H2-type" evidence="9">
    <location>
        <begin position="114"/>
        <end position="138"/>
    </location>
</feature>
<feature type="compositionally biased region" description="Gly residues" evidence="8">
    <location>
        <begin position="137"/>
        <end position="153"/>
    </location>
</feature>
<organism evidence="10 11">
    <name type="scientific">Aedes albopictus</name>
    <name type="common">Asian tiger mosquito</name>
    <name type="synonym">Stegomyia albopicta</name>
    <dbReference type="NCBI Taxonomy" id="7160"/>
    <lineage>
        <taxon>Eukaryota</taxon>
        <taxon>Metazoa</taxon>
        <taxon>Ecdysozoa</taxon>
        <taxon>Arthropoda</taxon>
        <taxon>Hexapoda</taxon>
        <taxon>Insecta</taxon>
        <taxon>Pterygota</taxon>
        <taxon>Neoptera</taxon>
        <taxon>Endopterygota</taxon>
        <taxon>Diptera</taxon>
        <taxon>Nematocera</taxon>
        <taxon>Culicoidea</taxon>
        <taxon>Culicidae</taxon>
        <taxon>Culicinae</taxon>
        <taxon>Aedini</taxon>
        <taxon>Aedes</taxon>
        <taxon>Stegomyia</taxon>
    </lineage>
</organism>
<dbReference type="SUPFAM" id="SSF57667">
    <property type="entry name" value="beta-beta-alpha zinc fingers"/>
    <property type="match status" value="2"/>
</dbReference>
<reference evidence="10" key="2">
    <citation type="submission" date="2025-05" db="UniProtKB">
        <authorList>
            <consortium name="EnsemblMetazoa"/>
        </authorList>
    </citation>
    <scope>IDENTIFICATION</scope>
    <source>
        <strain evidence="10">Foshan</strain>
    </source>
</reference>
<proteinExistence type="predicted"/>
<keyword evidence="3" id="KW-0677">Repeat</keyword>
<accession>A0ABM2A2B1</accession>
<dbReference type="InterPro" id="IPR050888">
    <property type="entry name" value="ZnF_C2H2-type_TF"/>
</dbReference>
<dbReference type="InterPro" id="IPR013087">
    <property type="entry name" value="Znf_C2H2_type"/>
</dbReference>
<keyword evidence="4 7" id="KW-0863">Zinc-finger</keyword>
<keyword evidence="6" id="KW-0539">Nucleus</keyword>
<keyword evidence="11" id="KW-1185">Reference proteome</keyword>
<evidence type="ECO:0000256" key="3">
    <source>
        <dbReference type="ARBA" id="ARBA00022737"/>
    </source>
</evidence>
<dbReference type="PROSITE" id="PS50157">
    <property type="entry name" value="ZINC_FINGER_C2H2_2"/>
    <property type="match status" value="4"/>
</dbReference>
<comment type="subcellular location">
    <subcellularLocation>
        <location evidence="1">Nucleus</location>
    </subcellularLocation>
</comment>
<feature type="domain" description="C2H2-type" evidence="9">
    <location>
        <begin position="418"/>
        <end position="449"/>
    </location>
</feature>
<feature type="region of interest" description="Disordered" evidence="8">
    <location>
        <begin position="136"/>
        <end position="156"/>
    </location>
</feature>
<evidence type="ECO:0000256" key="8">
    <source>
        <dbReference type="SAM" id="MobiDB-lite"/>
    </source>
</evidence>